<dbReference type="EMBL" id="BAABDH010000086">
    <property type="protein sequence ID" value="GAA3944130.1"/>
    <property type="molecule type" value="Genomic_DNA"/>
</dbReference>
<evidence type="ECO:0000313" key="3">
    <source>
        <dbReference type="Proteomes" id="UP001499909"/>
    </source>
</evidence>
<accession>A0ABP7NE30</accession>
<evidence type="ECO:0000313" key="2">
    <source>
        <dbReference type="EMBL" id="GAA3944130.1"/>
    </source>
</evidence>
<organism evidence="2 3">
    <name type="scientific">Hymenobacter algoricola</name>
    <dbReference type="NCBI Taxonomy" id="486267"/>
    <lineage>
        <taxon>Bacteria</taxon>
        <taxon>Pseudomonadati</taxon>
        <taxon>Bacteroidota</taxon>
        <taxon>Cytophagia</taxon>
        <taxon>Cytophagales</taxon>
        <taxon>Hymenobacteraceae</taxon>
        <taxon>Hymenobacter</taxon>
    </lineage>
</organism>
<sequence length="90" mass="10238">MNISFDLNLDHAYAETLRQQHEAREAQELITELEDKIGSALNLVFERHQVLPGLGDRVEVDSDWMVVNARSFGQDGSVWLSVKPFETPAR</sequence>
<protein>
    <submittedName>
        <fullName evidence="2">Uncharacterized protein</fullName>
    </submittedName>
</protein>
<dbReference type="RefSeq" id="WP_345115183.1">
    <property type="nucleotide sequence ID" value="NZ_BAABDH010000086.1"/>
</dbReference>
<gene>
    <name evidence="2" type="ORF">GCM10022406_28270</name>
</gene>
<proteinExistence type="predicted"/>
<keyword evidence="3" id="KW-1185">Reference proteome</keyword>
<evidence type="ECO:0000256" key="1">
    <source>
        <dbReference type="SAM" id="Coils"/>
    </source>
</evidence>
<comment type="caution">
    <text evidence="2">The sequence shown here is derived from an EMBL/GenBank/DDBJ whole genome shotgun (WGS) entry which is preliminary data.</text>
</comment>
<feature type="coiled-coil region" evidence="1">
    <location>
        <begin position="16"/>
        <end position="43"/>
    </location>
</feature>
<name>A0ABP7NE30_9BACT</name>
<reference evidence="3" key="1">
    <citation type="journal article" date="2019" name="Int. J. Syst. Evol. Microbiol.">
        <title>The Global Catalogue of Microorganisms (GCM) 10K type strain sequencing project: providing services to taxonomists for standard genome sequencing and annotation.</title>
        <authorList>
            <consortium name="The Broad Institute Genomics Platform"/>
            <consortium name="The Broad Institute Genome Sequencing Center for Infectious Disease"/>
            <person name="Wu L."/>
            <person name="Ma J."/>
        </authorList>
    </citation>
    <scope>NUCLEOTIDE SEQUENCE [LARGE SCALE GENOMIC DNA]</scope>
    <source>
        <strain evidence="3">JCM 17214</strain>
    </source>
</reference>
<keyword evidence="1" id="KW-0175">Coiled coil</keyword>
<dbReference type="Proteomes" id="UP001499909">
    <property type="component" value="Unassembled WGS sequence"/>
</dbReference>